<gene>
    <name evidence="1" type="ORF">ACFSYJ_33440</name>
</gene>
<name>A0ABW5GRM2_9PSEU</name>
<evidence type="ECO:0000313" key="2">
    <source>
        <dbReference type="Proteomes" id="UP001597419"/>
    </source>
</evidence>
<dbReference type="InterPro" id="IPR019587">
    <property type="entry name" value="Polyketide_cyclase/dehydratase"/>
</dbReference>
<dbReference type="RefSeq" id="WP_345400546.1">
    <property type="nucleotide sequence ID" value="NZ_BAABHG010000011.1"/>
</dbReference>
<comment type="caution">
    <text evidence="1">The sequence shown here is derived from an EMBL/GenBank/DDBJ whole genome shotgun (WGS) entry which is preliminary data.</text>
</comment>
<evidence type="ECO:0000313" key="1">
    <source>
        <dbReference type="EMBL" id="MFD2463559.1"/>
    </source>
</evidence>
<accession>A0ABW5GRM2</accession>
<sequence>MTELIHEIHVPASADSLLELVADQDNNHLYYPTHLYAEVVGRDGNDDLVDRWVIDGEQVKSWRIRRTIDREGRKIVFTHVEPAAPFETLFGEWTFRPDGDTGTLVRTRHGFDIAGNDAATIKKVSAHMDHNVPEVLKHTSWLAVHQDRLRELTFTAERTARVTASLDEVYRYLADGDTSDEKKYARVLQAPNRILHKWRTGLPGDLYSLTGEYRLTQHGAEVEVLVGNTIVLPVELDGDLVEKTGKKVGGKSDKNLQEIVDHFAAKA</sequence>
<dbReference type="EMBL" id="JBHUKU010000021">
    <property type="protein sequence ID" value="MFD2463559.1"/>
    <property type="molecule type" value="Genomic_DNA"/>
</dbReference>
<protein>
    <submittedName>
        <fullName evidence="1">SRPBCC family protein</fullName>
    </submittedName>
</protein>
<organism evidence="1 2">
    <name type="scientific">Amycolatopsis samaneae</name>
    <dbReference type="NCBI Taxonomy" id="664691"/>
    <lineage>
        <taxon>Bacteria</taxon>
        <taxon>Bacillati</taxon>
        <taxon>Actinomycetota</taxon>
        <taxon>Actinomycetes</taxon>
        <taxon>Pseudonocardiales</taxon>
        <taxon>Pseudonocardiaceae</taxon>
        <taxon>Amycolatopsis</taxon>
    </lineage>
</organism>
<dbReference type="Pfam" id="PF10604">
    <property type="entry name" value="Polyketide_cyc2"/>
    <property type="match status" value="1"/>
</dbReference>
<dbReference type="InterPro" id="IPR023393">
    <property type="entry name" value="START-like_dom_sf"/>
</dbReference>
<dbReference type="Proteomes" id="UP001597419">
    <property type="component" value="Unassembled WGS sequence"/>
</dbReference>
<dbReference type="Gene3D" id="3.30.530.20">
    <property type="match status" value="1"/>
</dbReference>
<proteinExistence type="predicted"/>
<reference evidence="2" key="1">
    <citation type="journal article" date="2019" name="Int. J. Syst. Evol. Microbiol.">
        <title>The Global Catalogue of Microorganisms (GCM) 10K type strain sequencing project: providing services to taxonomists for standard genome sequencing and annotation.</title>
        <authorList>
            <consortium name="The Broad Institute Genomics Platform"/>
            <consortium name="The Broad Institute Genome Sequencing Center for Infectious Disease"/>
            <person name="Wu L."/>
            <person name="Ma J."/>
        </authorList>
    </citation>
    <scope>NUCLEOTIDE SEQUENCE [LARGE SCALE GENOMIC DNA]</scope>
    <source>
        <strain evidence="2">CGMCC 4.7643</strain>
    </source>
</reference>
<keyword evidence="2" id="KW-1185">Reference proteome</keyword>
<dbReference type="SUPFAM" id="SSF55961">
    <property type="entry name" value="Bet v1-like"/>
    <property type="match status" value="1"/>
</dbReference>